<dbReference type="EC" id="2.7.11.1" evidence="2"/>
<dbReference type="Pfam" id="PF00069">
    <property type="entry name" value="Pkinase"/>
    <property type="match status" value="4"/>
</dbReference>
<evidence type="ECO:0000256" key="20">
    <source>
        <dbReference type="SAM" id="Phobius"/>
    </source>
</evidence>
<comment type="catalytic activity">
    <reaction evidence="17">
        <text>L-threonyl-[protein] + ATP = O-phospho-L-threonyl-[protein] + ADP + H(+)</text>
        <dbReference type="Rhea" id="RHEA:46608"/>
        <dbReference type="Rhea" id="RHEA-COMP:11060"/>
        <dbReference type="Rhea" id="RHEA-COMP:11605"/>
        <dbReference type="ChEBI" id="CHEBI:15378"/>
        <dbReference type="ChEBI" id="CHEBI:30013"/>
        <dbReference type="ChEBI" id="CHEBI:30616"/>
        <dbReference type="ChEBI" id="CHEBI:61977"/>
        <dbReference type="ChEBI" id="CHEBI:456216"/>
        <dbReference type="EC" id="2.7.11.1"/>
    </reaction>
</comment>
<dbReference type="EMBL" id="JAATIQ010000612">
    <property type="protein sequence ID" value="KAF4350057.1"/>
    <property type="molecule type" value="Genomic_DNA"/>
</dbReference>
<protein>
    <recommendedName>
        <fullName evidence="2">non-specific serine/threonine protein kinase</fullName>
        <ecNumber evidence="2">2.7.11.1</ecNumber>
    </recommendedName>
</protein>
<keyword evidence="4" id="KW-0245">EGF-like domain</keyword>
<evidence type="ECO:0000256" key="13">
    <source>
        <dbReference type="ARBA" id="ARBA00023136"/>
    </source>
</evidence>
<evidence type="ECO:0000259" key="23">
    <source>
        <dbReference type="PROSITE" id="PS50927"/>
    </source>
</evidence>
<feature type="binding site" evidence="19">
    <location>
        <position position="555"/>
    </location>
    <ligand>
        <name>ATP</name>
        <dbReference type="ChEBI" id="CHEBI:30616"/>
    </ligand>
</feature>
<evidence type="ECO:0000256" key="19">
    <source>
        <dbReference type="PROSITE-ProRule" id="PRU10141"/>
    </source>
</evidence>
<evidence type="ECO:0000256" key="10">
    <source>
        <dbReference type="ARBA" id="ARBA00022777"/>
    </source>
</evidence>
<dbReference type="PANTHER" id="PTHR47976">
    <property type="entry name" value="G-TYPE LECTIN S-RECEPTOR-LIKE SERINE/THREONINE-PROTEIN KINASE SD2-5"/>
    <property type="match status" value="1"/>
</dbReference>
<evidence type="ECO:0000256" key="18">
    <source>
        <dbReference type="ARBA" id="ARBA00048679"/>
    </source>
</evidence>
<evidence type="ECO:0000256" key="8">
    <source>
        <dbReference type="ARBA" id="ARBA00022734"/>
    </source>
</evidence>
<feature type="domain" description="Bulb-type lectin" evidence="23">
    <location>
        <begin position="823"/>
        <end position="937"/>
    </location>
</feature>
<dbReference type="Pfam" id="PF01453">
    <property type="entry name" value="B_lectin"/>
    <property type="match status" value="5"/>
</dbReference>
<dbReference type="SMART" id="SM00181">
    <property type="entry name" value="EGF"/>
    <property type="match status" value="5"/>
</dbReference>
<feature type="transmembrane region" description="Helical" evidence="20">
    <location>
        <begin position="3459"/>
        <end position="3485"/>
    </location>
</feature>
<feature type="transmembrane region" description="Helical" evidence="20">
    <location>
        <begin position="2025"/>
        <end position="2052"/>
    </location>
</feature>
<dbReference type="FunFam" id="2.90.10.10:FF:000041">
    <property type="entry name" value="Uncharacterized protein"/>
    <property type="match status" value="1"/>
</dbReference>
<feature type="transmembrane region" description="Helical" evidence="20">
    <location>
        <begin position="294"/>
        <end position="316"/>
    </location>
</feature>
<feature type="signal peptide" evidence="21">
    <location>
        <begin position="1"/>
        <end position="23"/>
    </location>
</feature>
<evidence type="ECO:0000256" key="15">
    <source>
        <dbReference type="ARBA" id="ARBA00023170"/>
    </source>
</evidence>
<feature type="domain" description="Bulb-type lectin" evidence="23">
    <location>
        <begin position="1597"/>
        <end position="1722"/>
    </location>
</feature>
<dbReference type="InterPro" id="IPR011009">
    <property type="entry name" value="Kinase-like_dom_sf"/>
</dbReference>
<name>A0A7J6DVC0_CANSA</name>
<dbReference type="Gene3D" id="1.10.510.10">
    <property type="entry name" value="Transferase(Phosphotransferase) domain 1"/>
    <property type="match status" value="5"/>
</dbReference>
<comment type="subcellular location">
    <subcellularLocation>
        <location evidence="1">Membrane</location>
        <topology evidence="1">Single-pass type I membrane protein</topology>
    </subcellularLocation>
</comment>
<keyword evidence="14" id="KW-1015">Disulfide bond</keyword>
<comment type="catalytic activity">
    <reaction evidence="18">
        <text>L-seryl-[protein] + ATP = O-phospho-L-seryl-[protein] + ADP + H(+)</text>
        <dbReference type="Rhea" id="RHEA:17989"/>
        <dbReference type="Rhea" id="RHEA-COMP:9863"/>
        <dbReference type="Rhea" id="RHEA-COMP:11604"/>
        <dbReference type="ChEBI" id="CHEBI:15378"/>
        <dbReference type="ChEBI" id="CHEBI:29999"/>
        <dbReference type="ChEBI" id="CHEBI:30616"/>
        <dbReference type="ChEBI" id="CHEBI:83421"/>
        <dbReference type="ChEBI" id="CHEBI:456216"/>
        <dbReference type="EC" id="2.7.11.1"/>
    </reaction>
</comment>
<dbReference type="SUPFAM" id="SSF51110">
    <property type="entry name" value="alpha-D-mannose-specific plant lectins"/>
    <property type="match status" value="5"/>
</dbReference>
<dbReference type="GO" id="GO:0016020">
    <property type="term" value="C:membrane"/>
    <property type="evidence" value="ECO:0007669"/>
    <property type="project" value="UniProtKB-SubCell"/>
</dbReference>
<evidence type="ECO:0000313" key="24">
    <source>
        <dbReference type="EMBL" id="KAF4350057.1"/>
    </source>
</evidence>
<feature type="domain" description="Bulb-type lectin" evidence="23">
    <location>
        <begin position="37"/>
        <end position="151"/>
    </location>
</feature>
<keyword evidence="6 20" id="KW-0812">Transmembrane</keyword>
<evidence type="ECO:0000256" key="9">
    <source>
        <dbReference type="ARBA" id="ARBA00022741"/>
    </source>
</evidence>
<dbReference type="InterPro" id="IPR000719">
    <property type="entry name" value="Prot_kinase_dom"/>
</dbReference>
<feature type="binding site" evidence="19">
    <location>
        <position position="2117"/>
    </location>
    <ligand>
        <name>ATP</name>
        <dbReference type="ChEBI" id="CHEBI:30616"/>
    </ligand>
</feature>
<keyword evidence="16" id="KW-0325">Glycoprotein</keyword>
<evidence type="ECO:0000256" key="3">
    <source>
        <dbReference type="ARBA" id="ARBA00022527"/>
    </source>
</evidence>
<reference evidence="24 25" key="1">
    <citation type="journal article" date="2020" name="bioRxiv">
        <title>Sequence and annotation of 42 cannabis genomes reveals extensive copy number variation in cannabinoid synthesis and pathogen resistance genes.</title>
        <authorList>
            <person name="Mckernan K.J."/>
            <person name="Helbert Y."/>
            <person name="Kane L.T."/>
            <person name="Ebling H."/>
            <person name="Zhang L."/>
            <person name="Liu B."/>
            <person name="Eaton Z."/>
            <person name="Mclaughlin S."/>
            <person name="Kingan S."/>
            <person name="Baybayan P."/>
            <person name="Concepcion G."/>
            <person name="Jordan M."/>
            <person name="Riva A."/>
            <person name="Barbazuk W."/>
            <person name="Harkins T."/>
        </authorList>
    </citation>
    <scope>NUCLEOTIDE SEQUENCE [LARGE SCALE GENOMIC DNA]</scope>
    <source>
        <strain evidence="25">cv. Jamaican Lion 4</strain>
        <tissue evidence="24">Leaf</tissue>
    </source>
</reference>
<feature type="domain" description="Protein kinase" evidence="22">
    <location>
        <begin position="523"/>
        <end position="804"/>
    </location>
</feature>
<dbReference type="PROSITE" id="PS00108">
    <property type="entry name" value="PROTEIN_KINASE_ST"/>
    <property type="match status" value="5"/>
</dbReference>
<dbReference type="InterPro" id="IPR008271">
    <property type="entry name" value="Ser/Thr_kinase_AS"/>
</dbReference>
<keyword evidence="25" id="KW-1185">Reference proteome</keyword>
<evidence type="ECO:0000259" key="22">
    <source>
        <dbReference type="PROSITE" id="PS50011"/>
    </source>
</evidence>
<evidence type="ECO:0000256" key="6">
    <source>
        <dbReference type="ARBA" id="ARBA00022692"/>
    </source>
</evidence>
<evidence type="ECO:0000256" key="14">
    <source>
        <dbReference type="ARBA" id="ARBA00023157"/>
    </source>
</evidence>
<keyword evidence="10" id="KW-0418">Kinase</keyword>
<proteinExistence type="predicted"/>
<evidence type="ECO:0000313" key="25">
    <source>
        <dbReference type="Proteomes" id="UP000583929"/>
    </source>
</evidence>
<feature type="domain" description="Protein kinase" evidence="22">
    <location>
        <begin position="3419"/>
        <end position="3702"/>
    </location>
</feature>
<feature type="domain" description="Protein kinase" evidence="22">
    <location>
        <begin position="2758"/>
        <end position="3068"/>
    </location>
</feature>
<dbReference type="CDD" id="cd00028">
    <property type="entry name" value="B_lectin"/>
    <property type="match status" value="2"/>
</dbReference>
<dbReference type="InterPro" id="IPR036426">
    <property type="entry name" value="Bulb-type_lectin_dom_sf"/>
</dbReference>
<dbReference type="InterPro" id="IPR000742">
    <property type="entry name" value="EGF"/>
</dbReference>
<evidence type="ECO:0000256" key="11">
    <source>
        <dbReference type="ARBA" id="ARBA00022840"/>
    </source>
</evidence>
<dbReference type="Gene3D" id="3.30.200.20">
    <property type="entry name" value="Phosphorylase Kinase, domain 1"/>
    <property type="match status" value="3"/>
</dbReference>
<feature type="transmembrane region" description="Helical" evidence="20">
    <location>
        <begin position="465"/>
        <end position="492"/>
    </location>
</feature>
<feature type="domain" description="Bulb-type lectin" evidence="23">
    <location>
        <begin position="3091"/>
        <end position="3210"/>
    </location>
</feature>
<dbReference type="PROSITE" id="PS50927">
    <property type="entry name" value="BULB_LECTIN"/>
    <property type="match status" value="5"/>
</dbReference>
<dbReference type="FunFam" id="1.10.510.10:FF:000237">
    <property type="entry name" value="G-type lectin S-receptor-like serine/threonine-protein kinase"/>
    <property type="match status" value="5"/>
</dbReference>
<feature type="transmembrane region" description="Helical" evidence="20">
    <location>
        <begin position="1242"/>
        <end position="1268"/>
    </location>
</feature>
<evidence type="ECO:0000256" key="2">
    <source>
        <dbReference type="ARBA" id="ARBA00012513"/>
    </source>
</evidence>
<feature type="binding site" evidence="19">
    <location>
        <position position="1338"/>
    </location>
    <ligand>
        <name>ATP</name>
        <dbReference type="ChEBI" id="CHEBI:30616"/>
    </ligand>
</feature>
<evidence type="ECO:0000256" key="5">
    <source>
        <dbReference type="ARBA" id="ARBA00022679"/>
    </source>
</evidence>
<dbReference type="SUPFAM" id="SSF56112">
    <property type="entry name" value="Protein kinase-like (PK-like)"/>
    <property type="match status" value="5"/>
</dbReference>
<feature type="domain" description="Protein kinase" evidence="22">
    <location>
        <begin position="1300"/>
        <end position="1584"/>
    </location>
</feature>
<dbReference type="Proteomes" id="UP000583929">
    <property type="component" value="Unassembled WGS sequence"/>
</dbReference>
<dbReference type="FunFam" id="3.30.200.20:FF:000059">
    <property type="entry name" value="S-receptor-like serine/threonine-protein kinase"/>
    <property type="match status" value="3"/>
</dbReference>
<gene>
    <name evidence="24" type="ORF">G4B88_000318</name>
</gene>
<comment type="caution">
    <text evidence="24">The sequence shown here is derived from an EMBL/GenBank/DDBJ whole genome shotgun (WGS) entry which is preliminary data.</text>
</comment>
<evidence type="ECO:0000256" key="7">
    <source>
        <dbReference type="ARBA" id="ARBA00022729"/>
    </source>
</evidence>
<keyword evidence="12 20" id="KW-1133">Transmembrane helix</keyword>
<evidence type="ECO:0000256" key="12">
    <source>
        <dbReference type="ARBA" id="ARBA00022989"/>
    </source>
</evidence>
<evidence type="ECO:0000256" key="4">
    <source>
        <dbReference type="ARBA" id="ARBA00022536"/>
    </source>
</evidence>
<keyword evidence="13 20" id="KW-0472">Membrane</keyword>
<evidence type="ECO:0000256" key="16">
    <source>
        <dbReference type="ARBA" id="ARBA00023180"/>
    </source>
</evidence>
<dbReference type="CDD" id="cd01098">
    <property type="entry name" value="PAN_AP_plant"/>
    <property type="match status" value="2"/>
</dbReference>
<evidence type="ECO:0000256" key="1">
    <source>
        <dbReference type="ARBA" id="ARBA00004479"/>
    </source>
</evidence>
<dbReference type="PROSITE" id="PS50011">
    <property type="entry name" value="PROTEIN_KINASE_DOM"/>
    <property type="match status" value="5"/>
</dbReference>
<organism evidence="24 25">
    <name type="scientific">Cannabis sativa</name>
    <name type="common">Hemp</name>
    <name type="synonym">Marijuana</name>
    <dbReference type="NCBI Taxonomy" id="3483"/>
    <lineage>
        <taxon>Eukaryota</taxon>
        <taxon>Viridiplantae</taxon>
        <taxon>Streptophyta</taxon>
        <taxon>Embryophyta</taxon>
        <taxon>Tracheophyta</taxon>
        <taxon>Spermatophyta</taxon>
        <taxon>Magnoliopsida</taxon>
        <taxon>eudicotyledons</taxon>
        <taxon>Gunneridae</taxon>
        <taxon>Pentapetalae</taxon>
        <taxon>rosids</taxon>
        <taxon>fabids</taxon>
        <taxon>Rosales</taxon>
        <taxon>Cannabaceae</taxon>
        <taxon>Cannabis</taxon>
    </lineage>
</organism>
<keyword evidence="5" id="KW-0808">Transferase</keyword>
<dbReference type="GO" id="GO:0005524">
    <property type="term" value="F:ATP binding"/>
    <property type="evidence" value="ECO:0007669"/>
    <property type="project" value="UniProtKB-UniRule"/>
</dbReference>
<keyword evidence="7 21" id="KW-0732">Signal</keyword>
<dbReference type="FunFam" id="2.90.10.10:FF:000013">
    <property type="entry name" value="G-type lectin S-receptor-like serine/threonine-protein kinase LECRK1"/>
    <property type="match status" value="4"/>
</dbReference>
<dbReference type="InterPro" id="IPR017441">
    <property type="entry name" value="Protein_kinase_ATP_BS"/>
</dbReference>
<evidence type="ECO:0000256" key="17">
    <source>
        <dbReference type="ARBA" id="ARBA00047899"/>
    </source>
</evidence>
<keyword evidence="11 19" id="KW-0067">ATP-binding</keyword>
<dbReference type="Pfam" id="PF07714">
    <property type="entry name" value="PK_Tyr_Ser-Thr"/>
    <property type="match status" value="1"/>
</dbReference>
<dbReference type="SMART" id="SM00108">
    <property type="entry name" value="B_lectin"/>
    <property type="match status" value="5"/>
</dbReference>
<keyword evidence="8" id="KW-0430">Lectin</keyword>
<keyword evidence="9 19" id="KW-0547">Nucleotide-binding</keyword>
<feature type="transmembrane region" description="Helical" evidence="20">
    <location>
        <begin position="2808"/>
        <end position="2831"/>
    </location>
</feature>
<evidence type="ECO:0000256" key="21">
    <source>
        <dbReference type="SAM" id="SignalP"/>
    </source>
</evidence>
<accession>A0A7J6DVC0</accession>
<dbReference type="InterPro" id="IPR001480">
    <property type="entry name" value="Bulb-type_lectin_dom"/>
</dbReference>
<dbReference type="InterPro" id="IPR051343">
    <property type="entry name" value="G-type_lectin_kinases/EP1-like"/>
</dbReference>
<keyword evidence="3" id="KW-0723">Serine/threonine-protein kinase</keyword>
<sequence length="3719" mass="418602">MALSSHLVFFSLLFFLSPNRVFAQTSNGRVNLGASLFAAENSSPWLSQNGEFAFGFRQLRNQDDIFFLLCIWYAKIPDKTIIWCANGDKPAAARSNVVLTPETGLALTTPQGEELWKSESVDESVANGVMSNEGNFILEGSNSKKLWESFENPTDTILPSQVMDIGQVLSSHQSETNYSKGRFQFRLREDGNVVLNTINLPSDYPNEPYYATNLTDEQSNSVTTTTTTQIIFNETGYLYVLRGNGERFNLTQGRVVSTRDYYVRASISFDGVFTHYFYPKNFSSNVSWTPLWSIPNNICFSTFVSAGIGVCGYNAICSLKKNKRPKCECLEGYSLLNQNDSYGSCKPDFIQGCKEDEVTSYGKDAYDVVELKNVDWPGSDFIRITPSTKEMCKESCLDDCLCAVAILRNGTCWKKRFPLSNGRVNNSNPTIALIKTRKGNSTTTTLSKNPFTEVIKKNQNGLVRVTLGVLSASVCVNFMLLAAMSMGFFIIYKKRNKRSFAPQEVPESNLRCFTYKELEKATDGFKDELGRGAFGIVFKGFLVQTNASSAVAVKKLSPTLIDGEREFKAELKAIGQTHHKNLVRLLGYCDDGENRLLVYEFLSNGTLANFLFGDTKPSWTQRCELALGIANGLLYLHEECNTQIIHCDIKPQNILLDEYNIPKISDFGLAKLLMMNQSHTHTAIRGTKGYVAPEWFRNIAITSKVDVYSFGVVLLEIVCCRRNVDMEVGEERKAILTDWAYDCFREGSLDVLVDYEDDVLGDKKRLEIYVMISMWCVQENPSLRPNMRRVVQMLEGVVELHTTIHGSFSSSCSHSFALFPITKPTENSSPWLSQNGEFAFGFHQLKNQDDIFFLLCIWYAKIPEKTIIWCANGDKPAAARSNVVLTPETGLVLTTPQGKELWKSESIDESVVNGVISNEGNFVLEGNNSKKLWESFKNPTDTILPSQVLDIGQVLSSHQSESNFSKGRFQFRLREDGNVVLNTINLPSNYANEPYYATNITKGTATTQVVFNESGYLYVSIGKGERLILTRGRVVSTMDYYVRATLSFDGVFTQYFHPKKFSSNVSWTPLWSIPNDICFSTVVWEGIGVCGYNTICRLNKEKRPKCECLKGYSLINPNDSYGNCKPDFIQGCKEDELTSSGKDAYDVVELRNAGWPGSDYIRIASSTRETCKESCLNDCLCAVAVLRGGTCWKKRFPLSNGRVDHNRPSIAFIKIRKGNSTTLSNDHVTKVVKKNQRGLIRVLLGILSTSVCINFMLLGAICTCFFFIHKKKNERSHPPQEVPESNLHCFSYKELEEATNGFKDELGRGAFGIVYKGFLIQTNASIAVAVKRLCSVLKDGEREFKAELKSIGQTHHKNLVRLLGYCDDGKNHLLVYEFLSNGTLASFLFGEIKPSWNQRCELALGIAKGLLYLHEECMSQIIHCDIKPQNILLDEYNNPKISDFGLAKLLMMNQSHTHTTIRGTKGYVAPEWFRNNMAITSKVDVYSFGVVLLEIVCCRRNVDMGIGEDGKEILTDWAYDCFREGSLDVLVDYEADVLGDKKRLELYIMVSMWCVQEIPSLRPNMRRVVQMLEAMAVSLTPPYIIYLFLLLMMLLCSSTAQTQRNISVGSSLIASKNKNLLWESPSGDFAFGFQQIGKGGFLLAIWFNKIPEKTIVWSAYDGNLVQEGSKVELTKLGLVLNDHKGNEVWSPAVADVAYGAVLDTGNLVLANNNKTNLWESFDEPTDTLLVGQTLSQNKKLVARYSETNYSSGRYHFVLQSDGNLVLYTRSFPRDTQNFAYWDIKTENEGFQLIFNQSGYIYLEAKNGTILNMLSSTGNAARDFYQRAILEYDGVFRQYVYPKNNYGSSSGWSMAWTQSSTSIPSNICRSMLGRLGSGACGYNSYCVIGIDQKPNCHCPTGYTFIDPNDKMKGCIQTFEAQSCDEDSGDVNNFDFISMENTDWPASQEFEYFEGVTEDWCRKSCLDDCFCPVAIFRGIECYKKRSPFSNGRIDPTFAGKALIKVRIRNSTSMTGGANSNTKDQSTLVLIGSILLSSSAFINVLQLAAFLFVLFRFRQKSKVNKQNTFIPEMNLQIFTYAKLEKATNGFNELLGKGAFASVFKGVLSFDDKQCLVAVKKLEHMVKENEQEFKAEVTAIGRTNHKNLVQLIGFCNEGQNRLLIYEYMSNGSLASFLFEPSNKPKWYQRMNIALGIARGLFYLHEECSTQILHCDIKPQNILLDDSYTARISDFGLAKMLKTDQTRTTTGIRGTKGYVAPEWFRNMPVTVKVDVYSYGILLLEIICCRKNVEEHVEDDAQTILGDWAYDCYAGGNLHFLVENDDEASQDMKKVEKYVMVALWCIQEDPSLRPTMKKVILMLEGTIGVSLCFLILLLILLPNTALSQTTNNITVGTTLTATDNSSPWLSPSTEFAFGFQKIKNQNDHFLLSIWYANIPDKTIVWYAFKTNSSAVVPRGSQVNLTADRGLVLVDPQGKEVWSSEIVSGEASHAVMQDEGNFVIFGSEKLWESFDHPSDTLLPGQSLSRGEGLLSRWRENVFSKGRFELKLQQDGNLVLYSVNLPTRNDNRPYYASNTDEGSNLYLLRVNNRRLNVGSENLVSVSATDNYIRVTLEFDGVFTKYYLPKRSNRDGKWTVLWSIPENICHDSILPSGDGVCGHNSICTLNEDSRPTCQCPKKYSFVDPNDEYGSCKPDFIQGCAEDELTHKLNPNIEDLYDVEELPNVDWPLSAYVALRPINGDDCKDSCLKDCLCAVSIFREGSCWKKKLPLSNGMFDASLNSRAFIKILKDNITLDGIPYVEKEKRKKQNELIRIGAALLGTSVLVLAATVCVGFFFIRKKKSSRSKKISSPKNIPDFNLRSFTYEELEKATNEFRDELGRGAFGTVYKGILDMDSNIAKGLLYLHEECNTQIIHCDIKPQNILLDEYNNAKISDFGLAKPLMMNQSQTNTAIRGTKGYVAPEWFRSMPITSKVDVYSFGVVLLEIVCCRKNVDMEIGEEGKEILTDWAYDCFTEGSLDMLVDYEVDALNDRKKLESYVKVSMWCIQENPCLRPNMRKVVQMLEGVVEFCFLIFLLILLPNTALSQTTSNITVGTTLTETDNSSPWLSPSTEFAFGFRKIENQNDLFLLSIWYANIPDKTIVWYATTTTNTTSSAAMLRGSRVSLTADRGLVLVDPQGKEVWSSEIVSGEASHAVMEDKGNFVIYEGNSESEKLWESFDHPSDTLLPGQSLNRGEGVSSRNLYILRVNNERFSLSSEDIVSARDNYIRATLDFDGVFTQYYHPKRSNGDGKWIVLRSIPENICHDSVIQAGIGVCGHNSICTLNEDSRPTCQCPKKYSLIDPNDKYGSCKPDFIQGCAEDELTPNIQDLYDVEELHNVDWPLSDYVELKPFNGDDCKDSCLKDCLCAVAIFRDGTCWKKRLPLSNGKVDENLNSRAFIKVRKDNITLVGIPYVEERRKNQDELIRVGATLLGTSVFVNILLAATVCVGFFFLRQKNGSRRSKKISSLKNMPDLNLRSFAYQELEEATNEFREEAGIALDIAKGLLYLHEECNTQIIHCDIKPQNILLDEYNNAKISDFGLAKLLMMNQSQTNTAIRGTKGYVAPEWFRSMPITSKVDVYSFGVVLLEIVCCRRNVDMEIGEEGKEILTDWAYDCFTEGSLDMLVDYEVDALNDRKKLESYVKVSMWCIQENPCLRPNMRKVVQMLEGVVEVEDPPSPLPYSITTTI</sequence>
<dbReference type="PANTHER" id="PTHR47976:SF108">
    <property type="entry name" value="G-TYPE LECTIN S-RECEPTOR-LIKE SERINE_THREONINE-PROTEIN KINASE LECRK1"/>
    <property type="match status" value="1"/>
</dbReference>
<keyword evidence="15" id="KW-0675">Receptor</keyword>
<feature type="domain" description="Bulb-type lectin" evidence="23">
    <location>
        <begin position="2384"/>
        <end position="2510"/>
    </location>
</feature>
<dbReference type="InterPro" id="IPR001245">
    <property type="entry name" value="Ser-Thr/Tyr_kinase_cat_dom"/>
</dbReference>
<feature type="domain" description="Protein kinase" evidence="22">
    <location>
        <begin position="2085"/>
        <end position="2361"/>
    </location>
</feature>
<dbReference type="GO" id="GO:0004674">
    <property type="term" value="F:protein serine/threonine kinase activity"/>
    <property type="evidence" value="ECO:0007669"/>
    <property type="project" value="UniProtKB-KW"/>
</dbReference>
<dbReference type="Gene3D" id="2.90.10.10">
    <property type="entry name" value="Bulb-type lectin domain"/>
    <property type="match status" value="9"/>
</dbReference>
<feature type="transmembrane region" description="Helical" evidence="20">
    <location>
        <begin position="3055"/>
        <end position="3072"/>
    </location>
</feature>
<dbReference type="SMART" id="SM00220">
    <property type="entry name" value="S_TKc"/>
    <property type="match status" value="3"/>
</dbReference>
<feature type="transmembrane region" description="Helical" evidence="20">
    <location>
        <begin position="1572"/>
        <end position="1595"/>
    </location>
</feature>
<feature type="transmembrane region" description="Helical" evidence="20">
    <location>
        <begin position="2353"/>
        <end position="2375"/>
    </location>
</feature>
<dbReference type="GO" id="GO:0030246">
    <property type="term" value="F:carbohydrate binding"/>
    <property type="evidence" value="ECO:0007669"/>
    <property type="project" value="UniProtKB-KW"/>
</dbReference>
<feature type="chain" id="PRO_5029845007" description="non-specific serine/threonine protein kinase" evidence="21">
    <location>
        <begin position="24"/>
        <end position="3719"/>
    </location>
</feature>
<dbReference type="PROSITE" id="PS00107">
    <property type="entry name" value="PROTEIN_KINASE_ATP"/>
    <property type="match status" value="3"/>
</dbReference>